<sequence length="838" mass="90559">MAAELKTWDGSLDEEKGRRALLGAHLLPNRYNKVCTMGPGQALMWGISAKPINTLQFGPDCPEDSRHRVLITKTTPPVLLLELNAVATFNMMDADTSQDILYGMDAVLQLLKSPKTVNKPLAYVIQGSGPHFCPGGNPNPKLYPGHIALTVNQYAGYLPFIRCREIALPGICALHGSMVGGGVAYSLNNPVRFADSKASACFGNLSRGAVPGMVLSSNIPQALGLQGALDIYLTDSTYSTYACVKAGYLHGVQSSISGVKQEALKQARRLGQSPLGMRIVGIKPELDVERFGLEAWAIDLGARTEGVFRNVGGKSPKEREAEAKAQEAAKKAGEDDKPKQEDWNEWRRRQIQPKKRPKRRAKRPAGELLFPDVGRARDIAQPGGFRREHLLRQGAGFAAAQQSLLSSLLDPRMQKYFSLEQETDPSQLGTAVAPSGTGELEAASPGHSPGASNLSTVLVILKSTIGGTLIIIPGAFSKTGLLVAPLLLLLVGGIEIYCMVLLVTCVRRIGGSYGEIARRSMGSLGLWAVDVSILLSQIGFVCAEMLYVAKNCNKALTALGIYSSWASETSILLLQLLVVIPMSWIRKLQYFQVSNIIANATVLLALAFLLGYSFSGLMTHGPGVGIESSGPHWMIFAGTVVFSFECINFVIPMYDAHEQKETFAPILVFTLLGVCALFIVFGGVNYAYYGKDTNLVITSNLPEGSQVGRVIPFAFALGSLFNVPLCLFPAAIYVEALCFSNVPKSRNRTWKINRMRTVLILSCAFVAFLGKNQIDAFIALIGSVCCVPLAFIFPVICHAKICHPNWQTLAVNVAVLLLGVILFFYTSASALQQLAALD</sequence>
<evidence type="ECO:0000256" key="1">
    <source>
        <dbReference type="ARBA" id="ARBA00004141"/>
    </source>
</evidence>
<protein>
    <recommendedName>
        <fullName evidence="7">Amino acid transporter transmembrane domain-containing protein</fullName>
    </recommendedName>
</protein>
<feature type="transmembrane region" description="Helical" evidence="6">
    <location>
        <begin position="776"/>
        <end position="797"/>
    </location>
</feature>
<feature type="transmembrane region" description="Helical" evidence="6">
    <location>
        <begin position="666"/>
        <end position="689"/>
    </location>
</feature>
<feature type="region of interest" description="Disordered" evidence="5">
    <location>
        <begin position="420"/>
        <end position="449"/>
    </location>
</feature>
<evidence type="ECO:0000256" key="6">
    <source>
        <dbReference type="SAM" id="Phobius"/>
    </source>
</evidence>
<evidence type="ECO:0000256" key="4">
    <source>
        <dbReference type="ARBA" id="ARBA00023136"/>
    </source>
</evidence>
<evidence type="ECO:0000256" key="2">
    <source>
        <dbReference type="ARBA" id="ARBA00022692"/>
    </source>
</evidence>
<feature type="compositionally biased region" description="Basic residues" evidence="5">
    <location>
        <begin position="349"/>
        <end position="363"/>
    </location>
</feature>
<feature type="transmembrane region" description="Helical" evidence="6">
    <location>
        <begin position="755"/>
        <end position="770"/>
    </location>
</feature>
<feature type="transmembrane region" description="Helical" evidence="6">
    <location>
        <begin position="561"/>
        <end position="584"/>
    </location>
</feature>
<keyword evidence="9" id="KW-1185">Reference proteome</keyword>
<feature type="transmembrane region" description="Helical" evidence="6">
    <location>
        <begin position="524"/>
        <end position="549"/>
    </location>
</feature>
<name>A0ABP0IN67_9DINO</name>
<feature type="compositionally biased region" description="Basic and acidic residues" evidence="5">
    <location>
        <begin position="315"/>
        <end position="348"/>
    </location>
</feature>
<dbReference type="Proteomes" id="UP001642484">
    <property type="component" value="Unassembled WGS sequence"/>
</dbReference>
<keyword evidence="4 6" id="KW-0472">Membrane</keyword>
<evidence type="ECO:0000313" key="9">
    <source>
        <dbReference type="Proteomes" id="UP001642484"/>
    </source>
</evidence>
<comment type="caution">
    <text evidence="8">The sequence shown here is derived from an EMBL/GenBank/DDBJ whole genome shotgun (WGS) entry which is preliminary data.</text>
</comment>
<comment type="subcellular location">
    <subcellularLocation>
        <location evidence="1">Membrane</location>
        <topology evidence="1">Multi-pass membrane protein</topology>
    </subcellularLocation>
</comment>
<keyword evidence="3 6" id="KW-1133">Transmembrane helix</keyword>
<dbReference type="PANTHER" id="PTHR22950:SF666">
    <property type="entry name" value="VACUOLAR AMINO ACID TRANSPORTER 4"/>
    <property type="match status" value="1"/>
</dbReference>
<dbReference type="InterPro" id="IPR029045">
    <property type="entry name" value="ClpP/crotonase-like_dom_sf"/>
</dbReference>
<dbReference type="PANTHER" id="PTHR22950">
    <property type="entry name" value="AMINO ACID TRANSPORTER"/>
    <property type="match status" value="1"/>
</dbReference>
<dbReference type="InterPro" id="IPR013057">
    <property type="entry name" value="AA_transpt_TM"/>
</dbReference>
<dbReference type="SUPFAM" id="SSF52096">
    <property type="entry name" value="ClpP/crotonase"/>
    <property type="match status" value="1"/>
</dbReference>
<dbReference type="EMBL" id="CAXAMN010003335">
    <property type="protein sequence ID" value="CAK9004035.1"/>
    <property type="molecule type" value="Genomic_DNA"/>
</dbReference>
<feature type="transmembrane region" description="Helical" evidence="6">
    <location>
        <begin position="809"/>
        <end position="828"/>
    </location>
</feature>
<dbReference type="Pfam" id="PF01490">
    <property type="entry name" value="Aa_trans"/>
    <property type="match status" value="1"/>
</dbReference>
<reference evidence="8 9" key="1">
    <citation type="submission" date="2024-02" db="EMBL/GenBank/DDBJ databases">
        <authorList>
            <person name="Chen Y."/>
            <person name="Shah S."/>
            <person name="Dougan E. K."/>
            <person name="Thang M."/>
            <person name="Chan C."/>
        </authorList>
    </citation>
    <scope>NUCLEOTIDE SEQUENCE [LARGE SCALE GENOMIC DNA]</scope>
</reference>
<feature type="transmembrane region" description="Helical" evidence="6">
    <location>
        <begin position="596"/>
        <end position="614"/>
    </location>
</feature>
<evidence type="ECO:0000259" key="7">
    <source>
        <dbReference type="Pfam" id="PF01490"/>
    </source>
</evidence>
<feature type="domain" description="Amino acid transporter transmembrane" evidence="7">
    <location>
        <begin position="451"/>
        <end position="830"/>
    </location>
</feature>
<feature type="transmembrane region" description="Helical" evidence="6">
    <location>
        <begin position="709"/>
        <end position="734"/>
    </location>
</feature>
<feature type="transmembrane region" description="Helical" evidence="6">
    <location>
        <begin position="634"/>
        <end position="654"/>
    </location>
</feature>
<keyword evidence="2 6" id="KW-0812">Transmembrane</keyword>
<accession>A0ABP0IN67</accession>
<evidence type="ECO:0000313" key="8">
    <source>
        <dbReference type="EMBL" id="CAK9004035.1"/>
    </source>
</evidence>
<dbReference type="Pfam" id="PF00378">
    <property type="entry name" value="ECH_1"/>
    <property type="match status" value="1"/>
</dbReference>
<evidence type="ECO:0000256" key="3">
    <source>
        <dbReference type="ARBA" id="ARBA00022989"/>
    </source>
</evidence>
<organism evidence="8 9">
    <name type="scientific">Durusdinium trenchii</name>
    <dbReference type="NCBI Taxonomy" id="1381693"/>
    <lineage>
        <taxon>Eukaryota</taxon>
        <taxon>Sar</taxon>
        <taxon>Alveolata</taxon>
        <taxon>Dinophyceae</taxon>
        <taxon>Suessiales</taxon>
        <taxon>Symbiodiniaceae</taxon>
        <taxon>Durusdinium</taxon>
    </lineage>
</organism>
<feature type="region of interest" description="Disordered" evidence="5">
    <location>
        <begin position="308"/>
        <end position="368"/>
    </location>
</feature>
<proteinExistence type="predicted"/>
<gene>
    <name evidence="8" type="ORF">CCMP2556_LOCUS7517</name>
</gene>
<dbReference type="Gene3D" id="3.90.226.10">
    <property type="entry name" value="2-enoyl-CoA Hydratase, Chain A, domain 1"/>
    <property type="match status" value="1"/>
</dbReference>
<evidence type="ECO:0000256" key="5">
    <source>
        <dbReference type="SAM" id="MobiDB-lite"/>
    </source>
</evidence>
<dbReference type="InterPro" id="IPR001753">
    <property type="entry name" value="Enoyl-CoA_hydra/iso"/>
</dbReference>
<feature type="transmembrane region" description="Helical" evidence="6">
    <location>
        <begin position="482"/>
        <end position="503"/>
    </location>
</feature>